<dbReference type="PANTHER" id="PTHR43364">
    <property type="entry name" value="NADH-SPECIFIC METHYLGLYOXAL REDUCTASE-RELATED"/>
    <property type="match status" value="1"/>
</dbReference>
<dbReference type="RefSeq" id="WP_014455883.1">
    <property type="nucleotide sequence ID" value="NC_017098.1"/>
</dbReference>
<dbReference type="STRING" id="889378.Spiaf_1843"/>
<dbReference type="OrthoDB" id="9773828at2"/>
<protein>
    <submittedName>
        <fullName evidence="3">Putative oxidoreductase, aryl-alcohol dehydrogenase like protein</fullName>
    </submittedName>
</protein>
<evidence type="ECO:0000256" key="1">
    <source>
        <dbReference type="ARBA" id="ARBA00023002"/>
    </source>
</evidence>
<accession>H9UK57</accession>
<sequence length="324" mass="35390">MQRSLGKSGITVSGLGFGGWAIGGPFWNGTEAVGWGRVDDSESIAAIHAALDAGINLIDTADVYGAGHGERVVGQALQGKRAGVVVATKFGNKFDETTRQITGSSGEPHYIQSACEESLRRLQTDYIDLYQFHLNDFPVEQADAVLEALERLVEQGKIRSYGWSTDFPERAELFARGRHCAAVQFQENVLDDNPEMIAMIDRLQLAGLNRGPLAMGLLSGKYSASSTLADDDVRGANSPAWMKYFRDGKPDPQWLKKLEAVREILTQDGRSLVQGAIGWLWARSEWTVPIPGIRTVEQARHNAAALAHGPLQASQMQQIQDIIS</sequence>
<feature type="domain" description="NADP-dependent oxidoreductase" evidence="2">
    <location>
        <begin position="16"/>
        <end position="322"/>
    </location>
</feature>
<evidence type="ECO:0000259" key="2">
    <source>
        <dbReference type="Pfam" id="PF00248"/>
    </source>
</evidence>
<gene>
    <name evidence="3" type="ordered locus">Spiaf_1843</name>
</gene>
<keyword evidence="4" id="KW-1185">Reference proteome</keyword>
<dbReference type="EMBL" id="CP003282">
    <property type="protein sequence ID" value="AFG37900.1"/>
    <property type="molecule type" value="Genomic_DNA"/>
</dbReference>
<proteinExistence type="predicted"/>
<keyword evidence="1" id="KW-0560">Oxidoreductase</keyword>
<dbReference type="KEGG" id="sfc:Spiaf_1843"/>
<dbReference type="eggNOG" id="COG0667">
    <property type="taxonomic scope" value="Bacteria"/>
</dbReference>
<evidence type="ECO:0000313" key="4">
    <source>
        <dbReference type="Proteomes" id="UP000007383"/>
    </source>
</evidence>
<dbReference type="AlphaFoldDB" id="H9UK57"/>
<dbReference type="PATRIC" id="fig|889378.3.peg.1833"/>
<dbReference type="InterPro" id="IPR050523">
    <property type="entry name" value="AKR_Detox_Biosynth"/>
</dbReference>
<dbReference type="Gene3D" id="3.20.20.100">
    <property type="entry name" value="NADP-dependent oxidoreductase domain"/>
    <property type="match status" value="1"/>
</dbReference>
<name>H9UK57_SPIAZ</name>
<organism evidence="3 4">
    <name type="scientific">Spirochaeta africana (strain ATCC 700263 / DSM 8902 / Z-7692)</name>
    <dbReference type="NCBI Taxonomy" id="889378"/>
    <lineage>
        <taxon>Bacteria</taxon>
        <taxon>Pseudomonadati</taxon>
        <taxon>Spirochaetota</taxon>
        <taxon>Spirochaetia</taxon>
        <taxon>Spirochaetales</taxon>
        <taxon>Spirochaetaceae</taxon>
        <taxon>Spirochaeta</taxon>
    </lineage>
</organism>
<dbReference type="GO" id="GO:0016491">
    <property type="term" value="F:oxidoreductase activity"/>
    <property type="evidence" value="ECO:0007669"/>
    <property type="project" value="UniProtKB-KW"/>
</dbReference>
<evidence type="ECO:0000313" key="3">
    <source>
        <dbReference type="EMBL" id="AFG37900.1"/>
    </source>
</evidence>
<dbReference type="Proteomes" id="UP000007383">
    <property type="component" value="Chromosome"/>
</dbReference>
<dbReference type="InterPro" id="IPR036812">
    <property type="entry name" value="NAD(P)_OxRdtase_dom_sf"/>
</dbReference>
<dbReference type="SUPFAM" id="SSF51430">
    <property type="entry name" value="NAD(P)-linked oxidoreductase"/>
    <property type="match status" value="1"/>
</dbReference>
<dbReference type="GO" id="GO:0005829">
    <property type="term" value="C:cytosol"/>
    <property type="evidence" value="ECO:0007669"/>
    <property type="project" value="TreeGrafter"/>
</dbReference>
<dbReference type="InterPro" id="IPR023210">
    <property type="entry name" value="NADP_OxRdtase_dom"/>
</dbReference>
<dbReference type="CDD" id="cd19086">
    <property type="entry name" value="AKR_AKR11C1"/>
    <property type="match status" value="1"/>
</dbReference>
<dbReference type="HOGENOM" id="CLU_023205_2_3_12"/>
<dbReference type="PANTHER" id="PTHR43364:SF4">
    <property type="entry name" value="NAD(P)-LINKED OXIDOREDUCTASE SUPERFAMILY PROTEIN"/>
    <property type="match status" value="1"/>
</dbReference>
<reference evidence="4" key="1">
    <citation type="journal article" date="2013" name="Stand. Genomic Sci.">
        <title>Complete genome sequence of the halophilic bacterium Spirochaeta africana type strain (Z-7692(T)) from the alkaline Lake Magadi in the East African Rift.</title>
        <authorList>
            <person name="Liolos K."/>
            <person name="Abt B."/>
            <person name="Scheuner C."/>
            <person name="Teshima H."/>
            <person name="Held B."/>
            <person name="Lapidus A."/>
            <person name="Nolan M."/>
            <person name="Lucas S."/>
            <person name="Deshpande S."/>
            <person name="Cheng J.F."/>
            <person name="Tapia R."/>
            <person name="Goodwin L.A."/>
            <person name="Pitluck S."/>
            <person name="Pagani I."/>
            <person name="Ivanova N."/>
            <person name="Mavromatis K."/>
            <person name="Mikhailova N."/>
            <person name="Huntemann M."/>
            <person name="Pati A."/>
            <person name="Chen A."/>
            <person name="Palaniappan K."/>
            <person name="Land M."/>
            <person name="Rohde M."/>
            <person name="Tindall B.J."/>
            <person name="Detter J.C."/>
            <person name="Goker M."/>
            <person name="Bristow J."/>
            <person name="Eisen J.A."/>
            <person name="Markowitz V."/>
            <person name="Hugenholtz P."/>
            <person name="Woyke T."/>
            <person name="Klenk H.P."/>
            <person name="Kyrpides N.C."/>
        </authorList>
    </citation>
    <scope>NUCLEOTIDE SEQUENCE</scope>
    <source>
        <strain evidence="4">ATCC 700263 / DSM 8902 / Z-7692</strain>
    </source>
</reference>
<dbReference type="Pfam" id="PF00248">
    <property type="entry name" value="Aldo_ket_red"/>
    <property type="match status" value="1"/>
</dbReference>